<sequence length="237" mass="26890">MVYTGIARTIIGIIGNVTSFFLFLSPVPTFIKIHKLGSVEEFKPDPYVAAVLSCMMWVFYGLPIVHPDSILVVTISIIGLAIELSYVTLFIIYSPWAKRRRILLYLVIEVIFMAIIVFITLQFLHTTKARSMIVGILCIFFSIAMYASPLTVMKMVIKTKSVKYMPFYLSLANLLNGIIWAIYAILKFDPYVLIPNGLGALSGMAQIILYATYYKTTQWHENEEERPKPDVQLSNNV</sequence>
<dbReference type="PANTHER" id="PTHR10791:SF159">
    <property type="entry name" value="BIDIRECTIONAL SUGAR TRANSPORTER SWEET5"/>
    <property type="match status" value="1"/>
</dbReference>
<feature type="transmembrane region" description="Helical" evidence="9">
    <location>
        <begin position="70"/>
        <end position="93"/>
    </location>
</feature>
<feature type="transmembrane region" description="Helical" evidence="9">
    <location>
        <begin position="131"/>
        <end position="153"/>
    </location>
</feature>
<dbReference type="FunFam" id="1.20.1280.290:FF:000001">
    <property type="entry name" value="Bidirectional sugar transporter SWEET"/>
    <property type="match status" value="1"/>
</dbReference>
<accession>A0AAV5JW71</accession>
<feature type="transmembrane region" description="Helical" evidence="9">
    <location>
        <begin position="6"/>
        <end position="25"/>
    </location>
</feature>
<name>A0AAV5JW71_9ROSI</name>
<feature type="transmembrane region" description="Helical" evidence="9">
    <location>
        <begin position="102"/>
        <end position="125"/>
    </location>
</feature>
<protein>
    <recommendedName>
        <fullName evidence="9">Bidirectional sugar transporter SWEET</fullName>
    </recommendedName>
</protein>
<organism evidence="10 11">
    <name type="scientific">Rubroshorea leprosula</name>
    <dbReference type="NCBI Taxonomy" id="152421"/>
    <lineage>
        <taxon>Eukaryota</taxon>
        <taxon>Viridiplantae</taxon>
        <taxon>Streptophyta</taxon>
        <taxon>Embryophyta</taxon>
        <taxon>Tracheophyta</taxon>
        <taxon>Spermatophyta</taxon>
        <taxon>Magnoliopsida</taxon>
        <taxon>eudicotyledons</taxon>
        <taxon>Gunneridae</taxon>
        <taxon>Pentapetalae</taxon>
        <taxon>rosids</taxon>
        <taxon>malvids</taxon>
        <taxon>Malvales</taxon>
        <taxon>Dipterocarpaceae</taxon>
        <taxon>Rubroshorea</taxon>
    </lineage>
</organism>
<reference evidence="10 11" key="1">
    <citation type="journal article" date="2021" name="Commun. Biol.">
        <title>The genome of Shorea leprosula (Dipterocarpaceae) highlights the ecological relevance of drought in aseasonal tropical rainforests.</title>
        <authorList>
            <person name="Ng K.K.S."/>
            <person name="Kobayashi M.J."/>
            <person name="Fawcett J.A."/>
            <person name="Hatakeyama M."/>
            <person name="Paape T."/>
            <person name="Ng C.H."/>
            <person name="Ang C.C."/>
            <person name="Tnah L.H."/>
            <person name="Lee C.T."/>
            <person name="Nishiyama T."/>
            <person name="Sese J."/>
            <person name="O'Brien M.J."/>
            <person name="Copetti D."/>
            <person name="Mohd Noor M.I."/>
            <person name="Ong R.C."/>
            <person name="Putra M."/>
            <person name="Sireger I.Z."/>
            <person name="Indrioko S."/>
            <person name="Kosugi Y."/>
            <person name="Izuno A."/>
            <person name="Isagi Y."/>
            <person name="Lee S.L."/>
            <person name="Shimizu K.K."/>
        </authorList>
    </citation>
    <scope>NUCLEOTIDE SEQUENCE [LARGE SCALE GENOMIC DNA]</scope>
    <source>
        <strain evidence="10">214</strain>
    </source>
</reference>
<dbReference type="GO" id="GO:0012505">
    <property type="term" value="C:endomembrane system"/>
    <property type="evidence" value="ECO:0007669"/>
    <property type="project" value="UniProtKB-SubCell"/>
</dbReference>
<comment type="caution">
    <text evidence="10">The sequence shown here is derived from an EMBL/GenBank/DDBJ whole genome shotgun (WGS) entry which is preliminary data.</text>
</comment>
<evidence type="ECO:0000256" key="2">
    <source>
        <dbReference type="ARBA" id="ARBA00007809"/>
    </source>
</evidence>
<keyword evidence="4 9" id="KW-0762">Sugar transport</keyword>
<comment type="function">
    <text evidence="9">Mediates both low-affinity uptake and efflux of sugar across the membrane.</text>
</comment>
<dbReference type="GO" id="GO:0005886">
    <property type="term" value="C:plasma membrane"/>
    <property type="evidence" value="ECO:0007669"/>
    <property type="project" value="UniProtKB-SubCell"/>
</dbReference>
<evidence type="ECO:0000256" key="3">
    <source>
        <dbReference type="ARBA" id="ARBA00022448"/>
    </source>
</evidence>
<evidence type="ECO:0000256" key="6">
    <source>
        <dbReference type="ARBA" id="ARBA00022737"/>
    </source>
</evidence>
<evidence type="ECO:0000256" key="4">
    <source>
        <dbReference type="ARBA" id="ARBA00022597"/>
    </source>
</evidence>
<keyword evidence="6" id="KW-0677">Repeat</keyword>
<evidence type="ECO:0000256" key="8">
    <source>
        <dbReference type="ARBA" id="ARBA00023136"/>
    </source>
</evidence>
<evidence type="ECO:0000313" key="10">
    <source>
        <dbReference type="EMBL" id="GKV18908.1"/>
    </source>
</evidence>
<keyword evidence="11" id="KW-1185">Reference proteome</keyword>
<evidence type="ECO:0000313" key="11">
    <source>
        <dbReference type="Proteomes" id="UP001054252"/>
    </source>
</evidence>
<dbReference type="GO" id="GO:0051260">
    <property type="term" value="P:protein homooligomerization"/>
    <property type="evidence" value="ECO:0007669"/>
    <property type="project" value="UniProtKB-ARBA"/>
</dbReference>
<keyword evidence="8 9" id="KW-0472">Membrane</keyword>
<dbReference type="Pfam" id="PF03083">
    <property type="entry name" value="MtN3_slv"/>
    <property type="match status" value="2"/>
</dbReference>
<dbReference type="Gene3D" id="1.20.1280.290">
    <property type="match status" value="2"/>
</dbReference>
<comment type="similarity">
    <text evidence="2 9">Belongs to the SWEET sugar transporter family.</text>
</comment>
<comment type="subcellular location">
    <subcellularLocation>
        <location evidence="9">Cell membrane</location>
        <topology evidence="9">Multi-pass membrane protein</topology>
    </subcellularLocation>
    <subcellularLocation>
        <location evidence="1">Endomembrane system</location>
        <topology evidence="1">Multi-pass membrane protein</topology>
    </subcellularLocation>
</comment>
<proteinExistence type="inferred from homology"/>
<dbReference type="PANTHER" id="PTHR10791">
    <property type="entry name" value="RAG1-ACTIVATING PROTEIN 1"/>
    <property type="match status" value="1"/>
</dbReference>
<evidence type="ECO:0000256" key="7">
    <source>
        <dbReference type="ARBA" id="ARBA00022989"/>
    </source>
</evidence>
<feature type="transmembrane region" description="Helical" evidence="9">
    <location>
        <begin position="192"/>
        <end position="213"/>
    </location>
</feature>
<dbReference type="InterPro" id="IPR004316">
    <property type="entry name" value="SWEET_rpt"/>
</dbReference>
<keyword evidence="3 9" id="KW-0813">Transport</keyword>
<feature type="transmembrane region" description="Helical" evidence="9">
    <location>
        <begin position="165"/>
        <end position="186"/>
    </location>
</feature>
<dbReference type="InterPro" id="IPR047664">
    <property type="entry name" value="SWEET"/>
</dbReference>
<keyword evidence="7 9" id="KW-1133">Transmembrane helix</keyword>
<dbReference type="GO" id="GO:0051119">
    <property type="term" value="F:sugar transmembrane transporter activity"/>
    <property type="evidence" value="ECO:0007669"/>
    <property type="project" value="InterPro"/>
</dbReference>
<dbReference type="EMBL" id="BPVZ01000051">
    <property type="protein sequence ID" value="GKV18908.1"/>
    <property type="molecule type" value="Genomic_DNA"/>
</dbReference>
<dbReference type="Proteomes" id="UP001054252">
    <property type="component" value="Unassembled WGS sequence"/>
</dbReference>
<dbReference type="AlphaFoldDB" id="A0AAV5JW71"/>
<gene>
    <name evidence="10" type="ORF">SLEP1_g29229</name>
</gene>
<evidence type="ECO:0000256" key="1">
    <source>
        <dbReference type="ARBA" id="ARBA00004127"/>
    </source>
</evidence>
<feature type="transmembrane region" description="Helical" evidence="9">
    <location>
        <begin position="46"/>
        <end position="64"/>
    </location>
</feature>
<dbReference type="FunFam" id="1.20.1280.290:FF:000002">
    <property type="entry name" value="Bidirectional sugar transporter SWEET"/>
    <property type="match status" value="1"/>
</dbReference>
<keyword evidence="5 9" id="KW-0812">Transmembrane</keyword>
<evidence type="ECO:0000256" key="9">
    <source>
        <dbReference type="RuleBase" id="RU910715"/>
    </source>
</evidence>
<evidence type="ECO:0000256" key="5">
    <source>
        <dbReference type="ARBA" id="ARBA00022692"/>
    </source>
</evidence>